<evidence type="ECO:0000259" key="2">
    <source>
        <dbReference type="Pfam" id="PF13568"/>
    </source>
</evidence>
<dbReference type="AlphaFoldDB" id="A0A316X8F1"/>
<feature type="chain" id="PRO_5016329045" evidence="1">
    <location>
        <begin position="19"/>
        <end position="196"/>
    </location>
</feature>
<dbReference type="Gene3D" id="2.40.160.20">
    <property type="match status" value="1"/>
</dbReference>
<organism evidence="3 4">
    <name type="scientific">Chryseobacterium oncorhynchi</name>
    <dbReference type="NCBI Taxonomy" id="741074"/>
    <lineage>
        <taxon>Bacteria</taxon>
        <taxon>Pseudomonadati</taxon>
        <taxon>Bacteroidota</taxon>
        <taxon>Flavobacteriia</taxon>
        <taxon>Flavobacteriales</taxon>
        <taxon>Weeksellaceae</taxon>
        <taxon>Chryseobacterium group</taxon>
        <taxon>Chryseobacterium</taxon>
    </lineage>
</organism>
<comment type="caution">
    <text evidence="3">The sequence shown here is derived from an EMBL/GenBank/DDBJ whole genome shotgun (WGS) entry which is preliminary data.</text>
</comment>
<keyword evidence="4" id="KW-1185">Reference proteome</keyword>
<evidence type="ECO:0000313" key="3">
    <source>
        <dbReference type="EMBL" id="PWN67070.1"/>
    </source>
</evidence>
<dbReference type="Pfam" id="PF13568">
    <property type="entry name" value="OMP_b-brl_2"/>
    <property type="match status" value="1"/>
</dbReference>
<dbReference type="EMBL" id="PPEI02000001">
    <property type="protein sequence ID" value="PWN67070.1"/>
    <property type="molecule type" value="Genomic_DNA"/>
</dbReference>
<dbReference type="RefSeq" id="WP_109617116.1">
    <property type="nucleotide sequence ID" value="NZ_PPEI02000001.1"/>
</dbReference>
<protein>
    <submittedName>
        <fullName evidence="3">PorT family protein</fullName>
    </submittedName>
</protein>
<gene>
    <name evidence="3" type="ORF">C1638_000180</name>
</gene>
<evidence type="ECO:0000256" key="1">
    <source>
        <dbReference type="SAM" id="SignalP"/>
    </source>
</evidence>
<dbReference type="OrthoDB" id="947434at2"/>
<dbReference type="InterPro" id="IPR025665">
    <property type="entry name" value="Beta-barrel_OMP_2"/>
</dbReference>
<dbReference type="Proteomes" id="UP000236182">
    <property type="component" value="Unassembled WGS sequence"/>
</dbReference>
<feature type="signal peptide" evidence="1">
    <location>
        <begin position="1"/>
        <end position="18"/>
    </location>
</feature>
<evidence type="ECO:0000313" key="4">
    <source>
        <dbReference type="Proteomes" id="UP000236182"/>
    </source>
</evidence>
<dbReference type="InterPro" id="IPR011250">
    <property type="entry name" value="OMP/PagP_B-barrel"/>
</dbReference>
<sequence>MKKIFLGLALVAGTFTFAQKTSSNTAASSPVRFGLKAGLNVSSLTESGWNSKAGFYGGVFANIPVAQDFSVQPEVLYSGMGAKAKSNSDVKANLDYIAVPVMFQYNALPNLYLEAGPQFSFLVSAKAKYQSNSVDIKDATKTFDFGLGLGAGYYFTPNIGVNVRYVAGLTDIAKDRPSGSDSNKNGAFQVGLAYKF</sequence>
<proteinExistence type="predicted"/>
<accession>A0A316X8F1</accession>
<reference evidence="3" key="1">
    <citation type="submission" date="2018-04" db="EMBL/GenBank/DDBJ databases">
        <title>Draft Genome Sequences of Chryseobacterium lactis NCTC11390T isolated from milk, Chryseobacterium oncorhynchi 701B-08T from rainbow trout, and Chryseobacterium viscerum 687B-08T from diseased fish.</title>
        <authorList>
            <person name="Jeong J.-J."/>
            <person name="Lee Y.J."/>
            <person name="Pathiraja D."/>
            <person name="Park B."/>
            <person name="Choi I.-G."/>
            <person name="Kim K.D."/>
        </authorList>
    </citation>
    <scope>NUCLEOTIDE SEQUENCE [LARGE SCALE GENOMIC DNA]</scope>
    <source>
        <strain evidence="3">701B-08</strain>
    </source>
</reference>
<dbReference type="SUPFAM" id="SSF56925">
    <property type="entry name" value="OMPA-like"/>
    <property type="match status" value="1"/>
</dbReference>
<feature type="domain" description="Outer membrane protein beta-barrel" evidence="2">
    <location>
        <begin position="17"/>
        <end position="172"/>
    </location>
</feature>
<name>A0A316X8F1_9FLAO</name>
<keyword evidence="1" id="KW-0732">Signal</keyword>